<dbReference type="Pfam" id="PF00271">
    <property type="entry name" value="Helicase_C"/>
    <property type="match status" value="1"/>
</dbReference>
<dbReference type="GO" id="GO:0016787">
    <property type="term" value="F:hydrolase activity"/>
    <property type="evidence" value="ECO:0007669"/>
    <property type="project" value="UniProtKB-KW"/>
</dbReference>
<keyword evidence="1" id="KW-0547">Nucleotide-binding</keyword>
<dbReference type="SMART" id="SM00490">
    <property type="entry name" value="HELICc"/>
    <property type="match status" value="1"/>
</dbReference>
<dbReference type="PANTHER" id="PTHR45626">
    <property type="entry name" value="TRANSCRIPTION TERMINATION FACTOR 2-RELATED"/>
    <property type="match status" value="1"/>
</dbReference>
<dbReference type="InterPro" id="IPR050628">
    <property type="entry name" value="SNF2_RAD54_helicase_TF"/>
</dbReference>
<dbReference type="InterPro" id="IPR001650">
    <property type="entry name" value="Helicase_C-like"/>
</dbReference>
<keyword evidence="2" id="KW-0378">Hydrolase</keyword>
<dbReference type="EMBL" id="KZ613488">
    <property type="protein sequence ID" value="PMD19645.1"/>
    <property type="molecule type" value="Genomic_DNA"/>
</dbReference>
<dbReference type="GO" id="GO:0005524">
    <property type="term" value="F:ATP binding"/>
    <property type="evidence" value="ECO:0007669"/>
    <property type="project" value="UniProtKB-KW"/>
</dbReference>
<dbReference type="InterPro" id="IPR038718">
    <property type="entry name" value="SNF2-like_sf"/>
</dbReference>
<dbReference type="GO" id="GO:0005634">
    <property type="term" value="C:nucleus"/>
    <property type="evidence" value="ECO:0007669"/>
    <property type="project" value="TreeGrafter"/>
</dbReference>
<keyword evidence="7" id="KW-1185">Reference proteome</keyword>
<evidence type="ECO:0000259" key="5">
    <source>
        <dbReference type="PROSITE" id="PS51194"/>
    </source>
</evidence>
<dbReference type="SUPFAM" id="SSF52540">
    <property type="entry name" value="P-loop containing nucleoside triphosphate hydrolases"/>
    <property type="match status" value="2"/>
</dbReference>
<evidence type="ECO:0000259" key="4">
    <source>
        <dbReference type="PROSITE" id="PS51192"/>
    </source>
</evidence>
<dbReference type="InterPro" id="IPR014001">
    <property type="entry name" value="Helicase_ATP-bd"/>
</dbReference>
<gene>
    <name evidence="6" type="ORF">NA56DRAFT_750347</name>
</gene>
<evidence type="ECO:0000256" key="2">
    <source>
        <dbReference type="ARBA" id="ARBA00022801"/>
    </source>
</evidence>
<dbReference type="OrthoDB" id="448448at2759"/>
<name>A0A2J6Q037_9HELO</name>
<dbReference type="PROSITE" id="PS51194">
    <property type="entry name" value="HELICASE_CTER"/>
    <property type="match status" value="1"/>
</dbReference>
<evidence type="ECO:0000313" key="6">
    <source>
        <dbReference type="EMBL" id="PMD19645.1"/>
    </source>
</evidence>
<reference evidence="6 7" key="1">
    <citation type="submission" date="2016-05" db="EMBL/GenBank/DDBJ databases">
        <title>A degradative enzymes factory behind the ericoid mycorrhizal symbiosis.</title>
        <authorList>
            <consortium name="DOE Joint Genome Institute"/>
            <person name="Martino E."/>
            <person name="Morin E."/>
            <person name="Grelet G."/>
            <person name="Kuo A."/>
            <person name="Kohler A."/>
            <person name="Daghino S."/>
            <person name="Barry K."/>
            <person name="Choi C."/>
            <person name="Cichocki N."/>
            <person name="Clum A."/>
            <person name="Copeland A."/>
            <person name="Hainaut M."/>
            <person name="Haridas S."/>
            <person name="Labutti K."/>
            <person name="Lindquist E."/>
            <person name="Lipzen A."/>
            <person name="Khouja H.-R."/>
            <person name="Murat C."/>
            <person name="Ohm R."/>
            <person name="Olson A."/>
            <person name="Spatafora J."/>
            <person name="Veneault-Fourrey C."/>
            <person name="Henrissat B."/>
            <person name="Grigoriev I."/>
            <person name="Martin F."/>
            <person name="Perotto S."/>
        </authorList>
    </citation>
    <scope>NUCLEOTIDE SEQUENCE [LARGE SCALE GENOMIC DNA]</scope>
    <source>
        <strain evidence="6 7">UAMH 7357</strain>
    </source>
</reference>
<dbReference type="Pfam" id="PF00176">
    <property type="entry name" value="SNF2-rel_dom"/>
    <property type="match status" value="1"/>
</dbReference>
<dbReference type="Gene3D" id="3.40.50.10810">
    <property type="entry name" value="Tandem AAA-ATPase domain"/>
    <property type="match status" value="1"/>
</dbReference>
<dbReference type="GO" id="GO:0006281">
    <property type="term" value="P:DNA repair"/>
    <property type="evidence" value="ECO:0007669"/>
    <property type="project" value="TreeGrafter"/>
</dbReference>
<keyword evidence="3" id="KW-0067">ATP-binding</keyword>
<accession>A0A2J6Q037</accession>
<dbReference type="AlphaFoldDB" id="A0A2J6Q037"/>
<dbReference type="Gene3D" id="3.40.50.300">
    <property type="entry name" value="P-loop containing nucleotide triphosphate hydrolases"/>
    <property type="match status" value="1"/>
</dbReference>
<dbReference type="PANTHER" id="PTHR45626:SF22">
    <property type="entry name" value="DNA REPAIR PROTEIN RAD5"/>
    <property type="match status" value="1"/>
</dbReference>
<dbReference type="InterPro" id="IPR000330">
    <property type="entry name" value="SNF2_N"/>
</dbReference>
<dbReference type="Proteomes" id="UP000235672">
    <property type="component" value="Unassembled WGS sequence"/>
</dbReference>
<dbReference type="SMART" id="SM00487">
    <property type="entry name" value="DEXDc"/>
    <property type="match status" value="1"/>
</dbReference>
<feature type="domain" description="Helicase ATP-binding" evidence="4">
    <location>
        <begin position="395"/>
        <end position="579"/>
    </location>
</feature>
<dbReference type="CDD" id="cd18008">
    <property type="entry name" value="DEXDc_SHPRH-like"/>
    <property type="match status" value="1"/>
</dbReference>
<evidence type="ECO:0000256" key="3">
    <source>
        <dbReference type="ARBA" id="ARBA00022840"/>
    </source>
</evidence>
<evidence type="ECO:0000313" key="7">
    <source>
        <dbReference type="Proteomes" id="UP000235672"/>
    </source>
</evidence>
<dbReference type="CDD" id="cd18793">
    <property type="entry name" value="SF2_C_SNF"/>
    <property type="match status" value="1"/>
</dbReference>
<dbReference type="STRING" id="1745343.A0A2J6Q037"/>
<protein>
    <submittedName>
        <fullName evidence="6">Uncharacterized protein</fullName>
    </submittedName>
</protein>
<evidence type="ECO:0000256" key="1">
    <source>
        <dbReference type="ARBA" id="ARBA00022741"/>
    </source>
</evidence>
<organism evidence="6 7">
    <name type="scientific">Hyaloscypha hepaticicola</name>
    <dbReference type="NCBI Taxonomy" id="2082293"/>
    <lineage>
        <taxon>Eukaryota</taxon>
        <taxon>Fungi</taxon>
        <taxon>Dikarya</taxon>
        <taxon>Ascomycota</taxon>
        <taxon>Pezizomycotina</taxon>
        <taxon>Leotiomycetes</taxon>
        <taxon>Helotiales</taxon>
        <taxon>Hyaloscyphaceae</taxon>
        <taxon>Hyaloscypha</taxon>
    </lineage>
</organism>
<feature type="domain" description="Helicase C-terminal" evidence="5">
    <location>
        <begin position="810"/>
        <end position="962"/>
    </location>
</feature>
<proteinExistence type="predicted"/>
<dbReference type="PROSITE" id="PS51192">
    <property type="entry name" value="HELICASE_ATP_BIND_1"/>
    <property type="match status" value="1"/>
</dbReference>
<dbReference type="InterPro" id="IPR027417">
    <property type="entry name" value="P-loop_NTPase"/>
</dbReference>
<sequence length="986" mass="111092">MESNDEATFWNVGESSYKRCRVEYDDLHGRLEMQHTEPPSAHDCNDFVERNVFTGNEQRVSYNWNDEVTFSNAEGDISAFGGVGLNIMYSSTSPSALLGSPKLQCLWNSFAPQPLEDEVLSNEASSLLGDSGSHGNHDTEAVCFGELRNISVKLKSPVISGPVRVKLGNDRTLLNDIELPMGNIQQDVAGVLRLLSAERGVELQLICFPKTSSVSLRNDNHVRDVSHAAESLSVIIYGPMTVYDEIGEFLQDVGMYLQDPQYCDRNVRYRNPHRLSGLDEDAPMTSELKKLEPQEKRAEEFLQTPIDVFSDFETQTLLSETTSPSCLTTELYSHQKQALTFMLKRENGWALSDAAQDIWRELIDGKRRRHYTSSVAQALLIRIRYVNNITGDIQDSIPVQFRGGLLTDQMGLGKTLTTIGLIASDRNPTGKLAITKEDTVESLLSKRKTTLLVAPSTLLDMWNAQLERHLEPGTLKWVTHHGPRRLSTTAQICQYDIVLTSYQTITSEWRKRESVSSPILLHKWHRIALDEGHQIRNSNTIAAKALCSLESRSRWIVTGTPIQNRLSDLMSLLQFLRIYPYNETTVFEAHIVEPWKRGNEEQAIERLKKLFMAIALRRSKSVVELPARVNIMRRLDFTEAELEQYCEAETSIARTLDHAIRTGSYGSNVYANALQRINQLRMICNLGTFVKFSKQDSNKYPAQEIWNNCTAQGYLNGLVTVGAAKCAECGVDLESLSQQAAEESPGKLFECLVLFCSQCFQKRDKKRSSHCYACGKATPCPSAVVSTSCSSSELSNSAWASNHEIEFPTKVKSLLEDITSLPDNTKSVVFSFWTSTLDIVELALNRSSISCTRVDGKLNMKKRISAFQNFRDNKNVAVLLLSLSCGAVGIDLTSASRAYLMEPHWNPHVEEQAFARIHRMGQLQEVTTIRYVMNNSFEDHMLKLQTRKAHLAGLLFSQKRISDSEVNMSRIHVSLLFPTYQTRKFN</sequence>
<dbReference type="GO" id="GO:0008094">
    <property type="term" value="F:ATP-dependent activity, acting on DNA"/>
    <property type="evidence" value="ECO:0007669"/>
    <property type="project" value="TreeGrafter"/>
</dbReference>
<dbReference type="InterPro" id="IPR049730">
    <property type="entry name" value="SNF2/RAD54-like_C"/>
</dbReference>